<dbReference type="Proteomes" id="UP000186136">
    <property type="component" value="Unassembled WGS sequence"/>
</dbReference>
<dbReference type="EMBL" id="BDGI01000150">
    <property type="protein sequence ID" value="GAV29985.1"/>
    <property type="molecule type" value="Genomic_DNA"/>
</dbReference>
<dbReference type="InterPro" id="IPR039686">
    <property type="entry name" value="FANCM/Mph1-like_ID"/>
</dbReference>
<feature type="compositionally biased region" description="Basic residues" evidence="10">
    <location>
        <begin position="713"/>
        <end position="732"/>
    </location>
</feature>
<dbReference type="SMART" id="SM00490">
    <property type="entry name" value="HELICc"/>
    <property type="match status" value="1"/>
</dbReference>
<keyword evidence="7" id="KW-0539">Nucleus</keyword>
<evidence type="ECO:0000256" key="6">
    <source>
        <dbReference type="ARBA" id="ARBA00022840"/>
    </source>
</evidence>
<feature type="region of interest" description="Disordered" evidence="10">
    <location>
        <begin position="775"/>
        <end position="795"/>
    </location>
</feature>
<evidence type="ECO:0000256" key="2">
    <source>
        <dbReference type="ARBA" id="ARBA00009889"/>
    </source>
</evidence>
<dbReference type="FunFam" id="3.40.50.300:FF:000861">
    <property type="entry name" value="Fanconi anemia, complementation group M"/>
    <property type="match status" value="1"/>
</dbReference>
<dbReference type="InterPro" id="IPR006935">
    <property type="entry name" value="Helicase/UvrB_N"/>
</dbReference>
<feature type="compositionally biased region" description="Polar residues" evidence="10">
    <location>
        <begin position="777"/>
        <end position="791"/>
    </location>
</feature>
<feature type="domain" description="Helicase ATP-binding" evidence="11">
    <location>
        <begin position="87"/>
        <end position="254"/>
    </location>
</feature>
<dbReference type="GO" id="GO:0045003">
    <property type="term" value="P:double-strand break repair via synthesis-dependent strand annealing"/>
    <property type="evidence" value="ECO:0007669"/>
    <property type="project" value="TreeGrafter"/>
</dbReference>
<evidence type="ECO:0000256" key="9">
    <source>
        <dbReference type="RuleBase" id="RU367027"/>
    </source>
</evidence>
<dbReference type="EC" id="3.6.4.12" evidence="9"/>
<dbReference type="PROSITE" id="PS51192">
    <property type="entry name" value="HELICASE_ATP_BIND_1"/>
    <property type="match status" value="1"/>
</dbReference>
<dbReference type="Gene3D" id="3.40.50.300">
    <property type="entry name" value="P-loop containing nucleotide triphosphate hydrolases"/>
    <property type="match status" value="2"/>
</dbReference>
<proteinExistence type="inferred from homology"/>
<sequence>MTSVVIDSEDSFDDDSFDENALAETLDHPLVSNVRPKHTTVVYEEIEKSNVTPDASDSQIQKYINFDNIDSIIYPTNLETRDYQLDIVQKSLFENLLCAIPTGLGKTFIASTVMLNFFRWVKEMKIIFMAPTKPLVAQQIKAFVQLSGISMAYTDIMLDRVKRNRKAIWDSKRILFTTPQVVENDLKSGILDPNMVALLIIDEAHRARGNYAYTNVVKFLNRFNPTFRVLALTATPGLDIESIQSVVENLNISKIEIRTEKDPDIAKYIKAKMIDKLDCEPTNEISQIIEYICEAIRPVLEKANESGIYDITDPSKINHFIAMEKSQKVIKNPTIPEGLKWSYYFILQLLGTVGQFFRRLNIYGVKTFYSYFLEKYTEFTTKYGNKKSTNKLAAQFYYDENIIKLKKYVEDLIESDKRKALTDKTHIEGIFSHMKFRYLVNELISFFSSEKENSLSSSTSSCIIFTEFRESALEIVRVLGSANRTLDRDRIRPHIFIGQSKEKDKFDQQTYLDKIKPKRKKKGSPEAEEKKSTAGKEKKSDASARPADRIGSSENAQLKGMNQKVQKELIVNFKSGEYNVLVATSIGEEGLDIGEVDLIICFDSTQSPIKNIQRMGRTGRKRDGKVLLLFSSNERQKFESSMGKYEWIQSEIKNDSKSLIYYDGSNNRIVPQDVDPILERRFVEVPKENEDLLKDSDVIDTDEFLRLATQTIQRKKPTSKKGTSKAKGKRSTKGNSTDYEDNTKFEKRFHMPANAETGFRPVAQMVVRKVVDEDGNEISQSDTARSKSSNPLILDSDDDYNKELFGNFATSSNGSSKGTAKASASDLFMSIIDLPNGEASIDLTRDEDRVDDEKEETDNKSNDERYDQSDIKIDYSILNNISAVDDNISRTDHSSNSGDNFSDVSFNELEKNAVKDSQMQSTTELDEDSIRQRDQYNKRKLYDLSSDVFSDDIDDSELISQLTKVNDQPGPRPAKRTRN</sequence>
<dbReference type="InterPro" id="IPR014001">
    <property type="entry name" value="Helicase_ATP-bd"/>
</dbReference>
<feature type="region of interest" description="Disordered" evidence="10">
    <location>
        <begin position="508"/>
        <end position="558"/>
    </location>
</feature>
<dbReference type="InterPro" id="IPR027417">
    <property type="entry name" value="P-loop_NTPase"/>
</dbReference>
<dbReference type="InterPro" id="IPR044749">
    <property type="entry name" value="FANCM_DEXDc"/>
</dbReference>
<dbReference type="OrthoDB" id="164902at2759"/>
<dbReference type="SUPFAM" id="SSF52540">
    <property type="entry name" value="P-loop containing nucleoside triphosphate hydrolases"/>
    <property type="match status" value="1"/>
</dbReference>
<dbReference type="AlphaFoldDB" id="A0A1Q2YKD3"/>
<comment type="subcellular location">
    <subcellularLocation>
        <location evidence="1 9">Nucleus</location>
    </subcellularLocation>
</comment>
<evidence type="ECO:0000256" key="5">
    <source>
        <dbReference type="ARBA" id="ARBA00022806"/>
    </source>
</evidence>
<evidence type="ECO:0000256" key="8">
    <source>
        <dbReference type="ARBA" id="ARBA00047995"/>
    </source>
</evidence>
<dbReference type="PANTHER" id="PTHR14025:SF20">
    <property type="entry name" value="FANCONI ANEMIA GROUP M PROTEIN"/>
    <property type="match status" value="1"/>
</dbReference>
<feature type="domain" description="Helicase C-terminal" evidence="12">
    <location>
        <begin position="439"/>
        <end position="663"/>
    </location>
</feature>
<evidence type="ECO:0000256" key="7">
    <source>
        <dbReference type="ARBA" id="ARBA00023242"/>
    </source>
</evidence>
<dbReference type="GO" id="GO:0005524">
    <property type="term" value="F:ATP binding"/>
    <property type="evidence" value="ECO:0007669"/>
    <property type="project" value="UniProtKB-UniRule"/>
</dbReference>
<comment type="subunit">
    <text evidence="9">Interacts with the MHF histone-fold complex to form the FANCM-MHF complex.</text>
</comment>
<feature type="region of interest" description="Disordered" evidence="10">
    <location>
        <begin position="710"/>
        <end position="757"/>
    </location>
</feature>
<keyword evidence="14" id="KW-1185">Reference proteome</keyword>
<dbReference type="CDD" id="cd18033">
    <property type="entry name" value="DEXDc_FANCM"/>
    <property type="match status" value="1"/>
</dbReference>
<dbReference type="CDD" id="cd12091">
    <property type="entry name" value="FANCM_ID"/>
    <property type="match status" value="1"/>
</dbReference>
<comment type="caution">
    <text evidence="13">The sequence shown here is derived from an EMBL/GenBank/DDBJ whole genome shotgun (WGS) entry which is preliminary data.</text>
</comment>
<dbReference type="GO" id="GO:0005634">
    <property type="term" value="C:nucleus"/>
    <property type="evidence" value="ECO:0007669"/>
    <property type="project" value="UniProtKB-SubCell"/>
</dbReference>
<keyword evidence="5" id="KW-0347">Helicase</keyword>
<keyword evidence="3" id="KW-0547">Nucleotide-binding</keyword>
<dbReference type="PANTHER" id="PTHR14025">
    <property type="entry name" value="FANCONI ANEMIA GROUP M FANCM FAMILY MEMBER"/>
    <property type="match status" value="1"/>
</dbReference>
<keyword evidence="4" id="KW-0378">Hydrolase</keyword>
<dbReference type="SMART" id="SM00487">
    <property type="entry name" value="DEXDc"/>
    <property type="match status" value="1"/>
</dbReference>
<feature type="region of interest" description="Disordered" evidence="10">
    <location>
        <begin position="839"/>
        <end position="868"/>
    </location>
</feature>
<evidence type="ECO:0000313" key="14">
    <source>
        <dbReference type="Proteomes" id="UP000186136"/>
    </source>
</evidence>
<reference evidence="13 14" key="1">
    <citation type="submission" date="2016-08" db="EMBL/GenBank/DDBJ databases">
        <title>Whole genome shotgun sequence of Pichia membranifaciens KS47-1.</title>
        <authorList>
            <person name="Konishi M."/>
            <person name="Ishida M."/>
            <person name="Arakawa T."/>
            <person name="Kato Y."/>
            <person name="Horiuchi J."/>
        </authorList>
    </citation>
    <scope>NUCLEOTIDE SEQUENCE [LARGE SCALE GENOMIC DNA]</scope>
    <source>
        <strain evidence="13 14">KS47-1</strain>
    </source>
</reference>
<comment type="catalytic activity">
    <reaction evidence="8 9">
        <text>ATP + H2O = ADP + phosphate + H(+)</text>
        <dbReference type="Rhea" id="RHEA:13065"/>
        <dbReference type="ChEBI" id="CHEBI:15377"/>
        <dbReference type="ChEBI" id="CHEBI:15378"/>
        <dbReference type="ChEBI" id="CHEBI:30616"/>
        <dbReference type="ChEBI" id="CHEBI:43474"/>
        <dbReference type="ChEBI" id="CHEBI:456216"/>
        <dbReference type="EC" id="3.6.4.12"/>
    </reaction>
</comment>
<dbReference type="GO" id="GO:0043138">
    <property type="term" value="F:3'-5' DNA helicase activity"/>
    <property type="evidence" value="ECO:0007669"/>
    <property type="project" value="InterPro"/>
</dbReference>
<dbReference type="PROSITE" id="PS51194">
    <property type="entry name" value="HELICASE_CTER"/>
    <property type="match status" value="1"/>
</dbReference>
<protein>
    <recommendedName>
        <fullName evidence="9">ATP-dependent DNA helicase</fullName>
        <ecNumber evidence="9">3.6.4.12</ecNumber>
    </recommendedName>
</protein>
<feature type="compositionally biased region" description="Basic and acidic residues" evidence="10">
    <location>
        <begin position="843"/>
        <end position="868"/>
    </location>
</feature>
<dbReference type="Pfam" id="PF04851">
    <property type="entry name" value="ResIII"/>
    <property type="match status" value="1"/>
</dbReference>
<dbReference type="GO" id="GO:0009378">
    <property type="term" value="F:four-way junction helicase activity"/>
    <property type="evidence" value="ECO:0007669"/>
    <property type="project" value="TreeGrafter"/>
</dbReference>
<evidence type="ECO:0000259" key="12">
    <source>
        <dbReference type="PROSITE" id="PS51194"/>
    </source>
</evidence>
<evidence type="ECO:0000256" key="4">
    <source>
        <dbReference type="ARBA" id="ARBA00022801"/>
    </source>
</evidence>
<dbReference type="Pfam" id="PF00271">
    <property type="entry name" value="Helicase_C"/>
    <property type="match status" value="1"/>
</dbReference>
<evidence type="ECO:0000256" key="1">
    <source>
        <dbReference type="ARBA" id="ARBA00004123"/>
    </source>
</evidence>
<feature type="compositionally biased region" description="Basic and acidic residues" evidence="10">
    <location>
        <begin position="523"/>
        <end position="548"/>
    </location>
</feature>
<evidence type="ECO:0000256" key="3">
    <source>
        <dbReference type="ARBA" id="ARBA00022741"/>
    </source>
</evidence>
<organism evidence="13 14">
    <name type="scientific">Pichia membranifaciens</name>
    <dbReference type="NCBI Taxonomy" id="4926"/>
    <lineage>
        <taxon>Eukaryota</taxon>
        <taxon>Fungi</taxon>
        <taxon>Dikarya</taxon>
        <taxon>Ascomycota</taxon>
        <taxon>Saccharomycotina</taxon>
        <taxon>Pichiomycetes</taxon>
        <taxon>Pichiales</taxon>
        <taxon>Pichiaceae</taxon>
        <taxon>Pichia</taxon>
    </lineage>
</organism>
<comment type="function">
    <text evidence="9">ATP-dependent DNA helicase involved in DNA damage repair by homologous recombination and in genome maintenance. Capable of unwinding D-loops. Plays a role in limiting crossover recombinants during mitotic DNA double-strand break (DSB) repair. Component of a FANCM-MHF complex which promotes gene conversion at blocked replication forks, probably by reversal of the stalled fork.</text>
</comment>
<evidence type="ECO:0000256" key="10">
    <source>
        <dbReference type="SAM" id="MobiDB-lite"/>
    </source>
</evidence>
<keyword evidence="6" id="KW-0067">ATP-binding</keyword>
<evidence type="ECO:0000259" key="11">
    <source>
        <dbReference type="PROSITE" id="PS51192"/>
    </source>
</evidence>
<accession>A0A1Q2YKD3</accession>
<comment type="similarity">
    <text evidence="2 9">Belongs to the DEAD box helicase family. DEAH subfamily. FANCM sub-subfamily.</text>
</comment>
<dbReference type="GO" id="GO:0036297">
    <property type="term" value="P:interstrand cross-link repair"/>
    <property type="evidence" value="ECO:0007669"/>
    <property type="project" value="UniProtKB-ARBA"/>
</dbReference>
<name>A0A1Q2YKD3_9ASCO</name>
<dbReference type="GO" id="GO:0016887">
    <property type="term" value="F:ATP hydrolysis activity"/>
    <property type="evidence" value="ECO:0007669"/>
    <property type="project" value="RHEA"/>
</dbReference>
<gene>
    <name evidence="13" type="ORF">PMKS-003491</name>
</gene>
<dbReference type="InterPro" id="IPR001650">
    <property type="entry name" value="Helicase_C-like"/>
</dbReference>
<evidence type="ECO:0000313" key="13">
    <source>
        <dbReference type="EMBL" id="GAV29985.1"/>
    </source>
</evidence>
<dbReference type="GO" id="GO:0000400">
    <property type="term" value="F:four-way junction DNA binding"/>
    <property type="evidence" value="ECO:0007669"/>
    <property type="project" value="TreeGrafter"/>
</dbReference>